<dbReference type="EMBL" id="CP154858">
    <property type="protein sequence ID" value="XDT73386.1"/>
    <property type="molecule type" value="Genomic_DNA"/>
</dbReference>
<accession>A0AB39UZW6</accession>
<evidence type="ECO:0000256" key="2">
    <source>
        <dbReference type="PROSITE-ProRule" id="PRU00335"/>
    </source>
</evidence>
<proteinExistence type="predicted"/>
<dbReference type="InterPro" id="IPR001647">
    <property type="entry name" value="HTH_TetR"/>
</dbReference>
<dbReference type="InterPro" id="IPR009057">
    <property type="entry name" value="Homeodomain-like_sf"/>
</dbReference>
<dbReference type="AlphaFoldDB" id="A0AB39UZW6"/>
<dbReference type="GO" id="GO:0003677">
    <property type="term" value="F:DNA binding"/>
    <property type="evidence" value="ECO:0007669"/>
    <property type="project" value="UniProtKB-UniRule"/>
</dbReference>
<dbReference type="SUPFAM" id="SSF48498">
    <property type="entry name" value="Tetracyclin repressor-like, C-terminal domain"/>
    <property type="match status" value="1"/>
</dbReference>
<dbReference type="RefSeq" id="WP_369602380.1">
    <property type="nucleotide sequence ID" value="NZ_CP154858.1"/>
</dbReference>
<organism evidence="4">
    <name type="scientific">Thermohahella caldifontis</name>
    <dbReference type="NCBI Taxonomy" id="3142973"/>
    <lineage>
        <taxon>Bacteria</taxon>
        <taxon>Pseudomonadati</taxon>
        <taxon>Pseudomonadota</taxon>
        <taxon>Gammaproteobacteria</taxon>
        <taxon>Oceanospirillales</taxon>
        <taxon>Hahellaceae</taxon>
        <taxon>Thermohahella</taxon>
    </lineage>
</organism>
<sequence>MPTTKSATVAPLGKRDQNRLRNRQAILDAAKACFLEKPYTEVSVRDIIRRTDLAAGTFYNYFTDKASIFRALVDDYLSSLNERLHHIRRNATSMPDMVRQAYVALFSTIQENPALFQIIRQNEATLNEIYQSSMMGLNRESLKRDLEDARQRGLLPQDTDIDYLAACFSGWPMKWALPLPTGPVPSPKTPRILPCVCSLTASTHWPLIERPVIVIADIPLPGCVLQ</sequence>
<feature type="DNA-binding region" description="H-T-H motif" evidence="2">
    <location>
        <begin position="43"/>
        <end position="62"/>
    </location>
</feature>
<evidence type="ECO:0000256" key="1">
    <source>
        <dbReference type="ARBA" id="ARBA00023125"/>
    </source>
</evidence>
<protein>
    <submittedName>
        <fullName evidence="4">TetR/AcrR family transcriptional regulator</fullName>
    </submittedName>
</protein>
<gene>
    <name evidence="4" type="ORF">AAIA72_05280</name>
</gene>
<dbReference type="PANTHER" id="PTHR43479:SF11">
    <property type="entry name" value="ACREF_ENVCD OPERON REPRESSOR-RELATED"/>
    <property type="match status" value="1"/>
</dbReference>
<feature type="domain" description="HTH tetR-type" evidence="3">
    <location>
        <begin position="20"/>
        <end position="80"/>
    </location>
</feature>
<keyword evidence="1 2" id="KW-0238">DNA-binding</keyword>
<dbReference type="InterPro" id="IPR050624">
    <property type="entry name" value="HTH-type_Tx_Regulator"/>
</dbReference>
<evidence type="ECO:0000313" key="4">
    <source>
        <dbReference type="EMBL" id="XDT73386.1"/>
    </source>
</evidence>
<dbReference type="PROSITE" id="PS50977">
    <property type="entry name" value="HTH_TETR_2"/>
    <property type="match status" value="1"/>
</dbReference>
<dbReference type="Gene3D" id="1.10.357.10">
    <property type="entry name" value="Tetracycline Repressor, domain 2"/>
    <property type="match status" value="1"/>
</dbReference>
<dbReference type="SUPFAM" id="SSF46689">
    <property type="entry name" value="Homeodomain-like"/>
    <property type="match status" value="1"/>
</dbReference>
<dbReference type="Pfam" id="PF00440">
    <property type="entry name" value="TetR_N"/>
    <property type="match status" value="1"/>
</dbReference>
<dbReference type="KEGG" id="tcd:AAIA72_05280"/>
<dbReference type="PANTHER" id="PTHR43479">
    <property type="entry name" value="ACREF/ENVCD OPERON REPRESSOR-RELATED"/>
    <property type="match status" value="1"/>
</dbReference>
<dbReference type="InterPro" id="IPR036271">
    <property type="entry name" value="Tet_transcr_reg_TetR-rel_C_sf"/>
</dbReference>
<name>A0AB39UZW6_9GAMM</name>
<evidence type="ECO:0000259" key="3">
    <source>
        <dbReference type="PROSITE" id="PS50977"/>
    </source>
</evidence>
<reference evidence="4" key="1">
    <citation type="submission" date="2024-05" db="EMBL/GenBank/DDBJ databases">
        <title>Genome sequencing of novel strain.</title>
        <authorList>
            <person name="Ganbat D."/>
            <person name="Ganbat S."/>
            <person name="Lee S.-J."/>
        </authorList>
    </citation>
    <scope>NUCLEOTIDE SEQUENCE</scope>
    <source>
        <strain evidence="4">SMD15-11</strain>
    </source>
</reference>